<dbReference type="Proteomes" id="UP001219518">
    <property type="component" value="Unassembled WGS sequence"/>
</dbReference>
<protein>
    <submittedName>
        <fullName evidence="2">Halomucin</fullName>
    </submittedName>
</protein>
<proteinExistence type="predicted"/>
<feature type="compositionally biased region" description="Basic residues" evidence="1">
    <location>
        <begin position="1"/>
        <end position="15"/>
    </location>
</feature>
<dbReference type="PANTHER" id="PTHR46579">
    <property type="entry name" value="F5/8 TYPE C DOMAIN-CONTAINING PROTEIN-RELATED"/>
    <property type="match status" value="1"/>
</dbReference>
<feature type="region of interest" description="Disordered" evidence="1">
    <location>
        <begin position="1"/>
        <end position="191"/>
    </location>
</feature>
<reference evidence="2" key="1">
    <citation type="submission" date="2021-07" db="EMBL/GenBank/DDBJ databases">
        <authorList>
            <person name="Catto M.A."/>
            <person name="Jacobson A."/>
            <person name="Kennedy G."/>
            <person name="Labadie P."/>
            <person name="Hunt B.G."/>
            <person name="Srinivasan R."/>
        </authorList>
    </citation>
    <scope>NUCLEOTIDE SEQUENCE</scope>
    <source>
        <strain evidence="2">PL_HMW_Pooled</strain>
        <tissue evidence="2">Head</tissue>
    </source>
</reference>
<evidence type="ECO:0000313" key="2">
    <source>
        <dbReference type="EMBL" id="KAK3911512.1"/>
    </source>
</evidence>
<accession>A0AAE1LAZ3</accession>
<dbReference type="PANTHER" id="PTHR46579:SF1">
    <property type="entry name" value="F5_8 TYPE C DOMAIN-CONTAINING PROTEIN"/>
    <property type="match status" value="1"/>
</dbReference>
<dbReference type="Pfam" id="PF06869">
    <property type="entry name" value="DUF1258"/>
    <property type="match status" value="1"/>
</dbReference>
<feature type="compositionally biased region" description="Acidic residues" evidence="1">
    <location>
        <begin position="174"/>
        <end position="188"/>
    </location>
</feature>
<evidence type="ECO:0000256" key="1">
    <source>
        <dbReference type="SAM" id="MobiDB-lite"/>
    </source>
</evidence>
<gene>
    <name evidence="2" type="ORF">KUF71_021240</name>
</gene>
<organism evidence="2 3">
    <name type="scientific">Frankliniella fusca</name>
    <dbReference type="NCBI Taxonomy" id="407009"/>
    <lineage>
        <taxon>Eukaryota</taxon>
        <taxon>Metazoa</taxon>
        <taxon>Ecdysozoa</taxon>
        <taxon>Arthropoda</taxon>
        <taxon>Hexapoda</taxon>
        <taxon>Insecta</taxon>
        <taxon>Pterygota</taxon>
        <taxon>Neoptera</taxon>
        <taxon>Paraneoptera</taxon>
        <taxon>Thysanoptera</taxon>
        <taxon>Terebrantia</taxon>
        <taxon>Thripoidea</taxon>
        <taxon>Thripidae</taxon>
        <taxon>Frankliniella</taxon>
    </lineage>
</organism>
<feature type="compositionally biased region" description="Basic and acidic residues" evidence="1">
    <location>
        <begin position="62"/>
        <end position="71"/>
    </location>
</feature>
<dbReference type="AlphaFoldDB" id="A0AAE1LAZ3"/>
<name>A0AAE1LAZ3_9NEOP</name>
<feature type="compositionally biased region" description="Polar residues" evidence="1">
    <location>
        <begin position="72"/>
        <end position="86"/>
    </location>
</feature>
<reference evidence="2" key="2">
    <citation type="journal article" date="2023" name="BMC Genomics">
        <title>Pest status, molecular evolution, and epigenetic factors derived from the genome assembly of Frankliniella fusca, a thysanopteran phytovirus vector.</title>
        <authorList>
            <person name="Catto M.A."/>
            <person name="Labadie P.E."/>
            <person name="Jacobson A.L."/>
            <person name="Kennedy G.G."/>
            <person name="Srinivasan R."/>
            <person name="Hunt B.G."/>
        </authorList>
    </citation>
    <scope>NUCLEOTIDE SEQUENCE</scope>
    <source>
        <strain evidence="2">PL_HMW_Pooled</strain>
    </source>
</reference>
<sequence length="558" mass="62896">MEPRSRFRKWYTRRRRETDDRQVQSSDESEVELPENQAAGPPASNKRGRFVSSESSSSERIQSNDENDHGNESNSDSEQSQGSVRTQDSDNLRRDQMVHQLDLNGQQEPNGNDNYEVAVGGGSGEESDVNSDGSGEESHVNSDHGDNVGGNDLDNSVSSASGGSDNSEPRISSEEDATSEDEGEENLADDMPLFPGAHLTLRQSLLSILTFSITHKLSGVCIADLLSLIALHCGPNEIGLKTLYRFKSYFSMIGKKSINCYYYCSVCEILLPNQNTQCQNCLGRHEVAYFLSFPIVDQLKVMYSREGFRESLNFKRLRRKKNEDNLEDIYDGKIYQEQINNGFLANPDNISFFMYFDGVSLFKSSKFSIWPLYLSINELKFQERVKKENVVLAGLWFGKSKPNPNLFLSPLVDQMWTLEREGAVMTLARGGQIRVRGKIIGAVADLPAKALFMRMTQYNGRYSCFNCMSSGGRFDMGNNTIQVFPYSRIWEPRKEDEMVDFAEQAVEARRQDPDASVYGIRGPTLMLSLLPNPIKCLGIDIMHGVFFKFDEDSTQIVF</sequence>
<feature type="compositionally biased region" description="Polar residues" evidence="1">
    <location>
        <begin position="103"/>
        <end position="113"/>
    </location>
</feature>
<keyword evidence="3" id="KW-1185">Reference proteome</keyword>
<feature type="compositionally biased region" description="Basic and acidic residues" evidence="1">
    <location>
        <begin position="136"/>
        <end position="146"/>
    </location>
</feature>
<comment type="caution">
    <text evidence="2">The sequence shown here is derived from an EMBL/GenBank/DDBJ whole genome shotgun (WGS) entry which is preliminary data.</text>
</comment>
<feature type="compositionally biased region" description="Low complexity" evidence="1">
    <location>
        <begin position="154"/>
        <end position="166"/>
    </location>
</feature>
<dbReference type="InterPro" id="IPR009667">
    <property type="entry name" value="DUF1258"/>
</dbReference>
<dbReference type="EMBL" id="JAHWGI010000270">
    <property type="protein sequence ID" value="KAK3911512.1"/>
    <property type="molecule type" value="Genomic_DNA"/>
</dbReference>
<feature type="compositionally biased region" description="Basic and acidic residues" evidence="1">
    <location>
        <begin position="87"/>
        <end position="97"/>
    </location>
</feature>
<evidence type="ECO:0000313" key="3">
    <source>
        <dbReference type="Proteomes" id="UP001219518"/>
    </source>
</evidence>